<name>A0A9X1FCP7_9FLAO</name>
<protein>
    <submittedName>
        <fullName evidence="2">Glycosyltransferase</fullName>
        <ecNumber evidence="2">2.4.-.-</ecNumber>
    </submittedName>
</protein>
<dbReference type="Proteomes" id="UP001138894">
    <property type="component" value="Unassembled WGS sequence"/>
</dbReference>
<dbReference type="Pfam" id="PF00535">
    <property type="entry name" value="Glycos_transf_2"/>
    <property type="match status" value="1"/>
</dbReference>
<organism evidence="2 3">
    <name type="scientific">Winogradskyella luteola</name>
    <dbReference type="NCBI Taxonomy" id="2828330"/>
    <lineage>
        <taxon>Bacteria</taxon>
        <taxon>Pseudomonadati</taxon>
        <taxon>Bacteroidota</taxon>
        <taxon>Flavobacteriia</taxon>
        <taxon>Flavobacteriales</taxon>
        <taxon>Flavobacteriaceae</taxon>
        <taxon>Winogradskyella</taxon>
    </lineage>
</organism>
<keyword evidence="2" id="KW-0808">Transferase</keyword>
<gene>
    <name evidence="2" type="ORF">KCG49_14645</name>
</gene>
<dbReference type="PANTHER" id="PTHR43685:SF2">
    <property type="entry name" value="GLYCOSYLTRANSFERASE 2-LIKE DOMAIN-CONTAINING PROTEIN"/>
    <property type="match status" value="1"/>
</dbReference>
<accession>A0A9X1FCP7</accession>
<dbReference type="EMBL" id="JAGSPD010000015">
    <property type="protein sequence ID" value="MBV7270425.1"/>
    <property type="molecule type" value="Genomic_DNA"/>
</dbReference>
<keyword evidence="2" id="KW-0328">Glycosyltransferase</keyword>
<dbReference type="InterPro" id="IPR050834">
    <property type="entry name" value="Glycosyltransf_2"/>
</dbReference>
<evidence type="ECO:0000313" key="2">
    <source>
        <dbReference type="EMBL" id="MBV7270425.1"/>
    </source>
</evidence>
<dbReference type="GO" id="GO:0016757">
    <property type="term" value="F:glycosyltransferase activity"/>
    <property type="evidence" value="ECO:0007669"/>
    <property type="project" value="UniProtKB-KW"/>
</dbReference>
<dbReference type="RefSeq" id="WP_218547562.1">
    <property type="nucleotide sequence ID" value="NZ_JAGSPD010000015.1"/>
</dbReference>
<sequence length="297" mass="34541">MLSILLPIYNYAVNDLLTSLDKATEGLDFDYEILCWEDGSQLYLDENKMVCDSVKNTTHHISNDNKGRITSRQLLAKKAKYNWLLFLDADVELPDNNLINNYSNYLTHEHDAVYGGYAYKPNRPSEEFTLRWTYGKSYENANAVIRNKLPYKVVISGNFMIRKNVFLDINSEIKNDGYGYDNIFGALMKSKSTKVFHIDNAVFHNGLDSNALFLKKTEHAVKTLFYNYHSLKVISTDNTLLELYKSLKRFRVHKIVAILFNLFKHPIRIQLLSKRPSMKLFQFYKLGYLCALSPNKR</sequence>
<dbReference type="InterPro" id="IPR001173">
    <property type="entry name" value="Glyco_trans_2-like"/>
</dbReference>
<keyword evidence="3" id="KW-1185">Reference proteome</keyword>
<dbReference type="EC" id="2.4.-.-" evidence="2"/>
<comment type="caution">
    <text evidence="2">The sequence shown here is derived from an EMBL/GenBank/DDBJ whole genome shotgun (WGS) entry which is preliminary data.</text>
</comment>
<feature type="domain" description="Glycosyltransferase 2-like" evidence="1">
    <location>
        <begin position="3"/>
        <end position="166"/>
    </location>
</feature>
<dbReference type="AlphaFoldDB" id="A0A9X1FCP7"/>
<reference evidence="2" key="1">
    <citation type="submission" date="2021-04" db="EMBL/GenBank/DDBJ databases">
        <authorList>
            <person name="Pira H."/>
            <person name="Risdian C."/>
            <person name="Wink J."/>
        </authorList>
    </citation>
    <scope>NUCLEOTIDE SEQUENCE</scope>
    <source>
        <strain evidence="2">WHY3</strain>
    </source>
</reference>
<dbReference type="CDD" id="cd00761">
    <property type="entry name" value="Glyco_tranf_GTA_type"/>
    <property type="match status" value="1"/>
</dbReference>
<dbReference type="PANTHER" id="PTHR43685">
    <property type="entry name" value="GLYCOSYLTRANSFERASE"/>
    <property type="match status" value="1"/>
</dbReference>
<proteinExistence type="predicted"/>
<evidence type="ECO:0000259" key="1">
    <source>
        <dbReference type="Pfam" id="PF00535"/>
    </source>
</evidence>
<evidence type="ECO:0000313" key="3">
    <source>
        <dbReference type="Proteomes" id="UP001138894"/>
    </source>
</evidence>